<evidence type="ECO:0000259" key="8">
    <source>
        <dbReference type="PROSITE" id="PS51935"/>
    </source>
</evidence>
<evidence type="ECO:0000256" key="5">
    <source>
        <dbReference type="SAM" id="Coils"/>
    </source>
</evidence>
<proteinExistence type="inferred from homology"/>
<protein>
    <recommendedName>
        <fullName evidence="8">NlpC/P60 domain-containing protein</fullName>
    </recommendedName>
</protein>
<evidence type="ECO:0000313" key="9">
    <source>
        <dbReference type="EMBL" id="GAA4757042.1"/>
    </source>
</evidence>
<keyword evidence="10" id="KW-1185">Reference proteome</keyword>
<evidence type="ECO:0000313" key="10">
    <source>
        <dbReference type="Proteomes" id="UP001499882"/>
    </source>
</evidence>
<dbReference type="Pfam" id="PF00877">
    <property type="entry name" value="NLPC_P60"/>
    <property type="match status" value="1"/>
</dbReference>
<evidence type="ECO:0000256" key="4">
    <source>
        <dbReference type="ARBA" id="ARBA00022807"/>
    </source>
</evidence>
<name>A0ABP8ZID7_9ACTN</name>
<evidence type="ECO:0000256" key="3">
    <source>
        <dbReference type="ARBA" id="ARBA00022801"/>
    </source>
</evidence>
<dbReference type="EMBL" id="BAABKN010000033">
    <property type="protein sequence ID" value="GAA4757042.1"/>
    <property type="molecule type" value="Genomic_DNA"/>
</dbReference>
<dbReference type="PROSITE" id="PS51935">
    <property type="entry name" value="NLPC_P60"/>
    <property type="match status" value="1"/>
</dbReference>
<feature type="compositionally biased region" description="Pro residues" evidence="6">
    <location>
        <begin position="304"/>
        <end position="316"/>
    </location>
</feature>
<dbReference type="SUPFAM" id="SSF54001">
    <property type="entry name" value="Cysteine proteinases"/>
    <property type="match status" value="1"/>
</dbReference>
<keyword evidence="4" id="KW-0788">Thiol protease</keyword>
<evidence type="ECO:0000256" key="2">
    <source>
        <dbReference type="ARBA" id="ARBA00022670"/>
    </source>
</evidence>
<dbReference type="InterPro" id="IPR038765">
    <property type="entry name" value="Papain-like_cys_pep_sf"/>
</dbReference>
<reference evidence="10" key="1">
    <citation type="journal article" date="2019" name="Int. J. Syst. Evol. Microbiol.">
        <title>The Global Catalogue of Microorganisms (GCM) 10K type strain sequencing project: providing services to taxonomists for standard genome sequencing and annotation.</title>
        <authorList>
            <consortium name="The Broad Institute Genomics Platform"/>
            <consortium name="The Broad Institute Genome Sequencing Center for Infectious Disease"/>
            <person name="Wu L."/>
            <person name="Ma J."/>
        </authorList>
    </citation>
    <scope>NUCLEOTIDE SEQUENCE [LARGE SCALE GENOMIC DNA]</scope>
    <source>
        <strain evidence="10">JCM 18532</strain>
    </source>
</reference>
<evidence type="ECO:0000256" key="6">
    <source>
        <dbReference type="SAM" id="MobiDB-lite"/>
    </source>
</evidence>
<keyword evidence="2" id="KW-0645">Protease</keyword>
<dbReference type="InterPro" id="IPR051794">
    <property type="entry name" value="PG_Endopeptidase_C40"/>
</dbReference>
<organism evidence="9 10">
    <name type="scientific">Nocardioides endophyticus</name>
    <dbReference type="NCBI Taxonomy" id="1353775"/>
    <lineage>
        <taxon>Bacteria</taxon>
        <taxon>Bacillati</taxon>
        <taxon>Actinomycetota</taxon>
        <taxon>Actinomycetes</taxon>
        <taxon>Propionibacteriales</taxon>
        <taxon>Nocardioidaceae</taxon>
        <taxon>Nocardioides</taxon>
    </lineage>
</organism>
<comment type="similarity">
    <text evidence="1">Belongs to the peptidase C40 family.</text>
</comment>
<dbReference type="PANTHER" id="PTHR47359:SF3">
    <property type="entry name" value="NLP_P60 DOMAIN-CONTAINING PROTEIN-RELATED"/>
    <property type="match status" value="1"/>
</dbReference>
<feature type="coiled-coil region" evidence="5">
    <location>
        <begin position="171"/>
        <end position="205"/>
    </location>
</feature>
<keyword evidence="7" id="KW-0732">Signal</keyword>
<sequence length="437" mass="45603">MRARGTAATTVLALLVTGLVTGMAVADDDAVPSKADVRDARTAVRAQLDDVAGVRARLVVANQRLEASGVAAAQAAEAFNGARWRADQARDTAVQAQAGAVSAQKDVERQRDAYTDSVVTSYELAPGLTALSAVVHSDGIDMVLQRSATMENAADALDGNYDEFRAAAVVADVARDRAARAQADAERAEQDALDAKQDAQRAADAAAADAQSIAAEKADLIARLADLEHVSVKLAERRQSALEVRAARVARVAAAAAAAEEQPTAAPEPTEPAAETPTPEPTETQTPKAEPTETPTPTHTAEPTTPPAPPATPPAPKTGAQAAIAFARAQIGEPYRWGASGPSSWDCSGLTAGAWQAGGSSLPHYSVAQYEQSTPISAGELQPGDLVFWGSSNDPGSIYHVALYVGDGKIIHAPRTGRPVVEESMYYWITPNFYARP</sequence>
<keyword evidence="3" id="KW-0378">Hydrolase</keyword>
<gene>
    <name evidence="9" type="ORF">GCM10023350_48340</name>
</gene>
<feature type="domain" description="NlpC/P60" evidence="8">
    <location>
        <begin position="317"/>
        <end position="437"/>
    </location>
</feature>
<dbReference type="RefSeq" id="WP_345529675.1">
    <property type="nucleotide sequence ID" value="NZ_BAABKN010000033.1"/>
</dbReference>
<evidence type="ECO:0000256" key="1">
    <source>
        <dbReference type="ARBA" id="ARBA00007074"/>
    </source>
</evidence>
<feature type="region of interest" description="Disordered" evidence="6">
    <location>
        <begin position="258"/>
        <end position="320"/>
    </location>
</feature>
<evidence type="ECO:0000256" key="7">
    <source>
        <dbReference type="SAM" id="SignalP"/>
    </source>
</evidence>
<keyword evidence="5" id="KW-0175">Coiled coil</keyword>
<feature type="chain" id="PRO_5045081016" description="NlpC/P60 domain-containing protein" evidence="7">
    <location>
        <begin position="27"/>
        <end position="437"/>
    </location>
</feature>
<dbReference type="Gene3D" id="3.90.1720.10">
    <property type="entry name" value="endopeptidase domain like (from Nostoc punctiforme)"/>
    <property type="match status" value="1"/>
</dbReference>
<feature type="signal peptide" evidence="7">
    <location>
        <begin position="1"/>
        <end position="26"/>
    </location>
</feature>
<comment type="caution">
    <text evidence="9">The sequence shown here is derived from an EMBL/GenBank/DDBJ whole genome shotgun (WGS) entry which is preliminary data.</text>
</comment>
<dbReference type="InterPro" id="IPR000064">
    <property type="entry name" value="NLP_P60_dom"/>
</dbReference>
<dbReference type="PANTHER" id="PTHR47359">
    <property type="entry name" value="PEPTIDOGLYCAN DL-ENDOPEPTIDASE CWLO"/>
    <property type="match status" value="1"/>
</dbReference>
<feature type="compositionally biased region" description="Low complexity" evidence="6">
    <location>
        <begin position="258"/>
        <end position="303"/>
    </location>
</feature>
<accession>A0ABP8ZID7</accession>
<dbReference type="Proteomes" id="UP001499882">
    <property type="component" value="Unassembled WGS sequence"/>
</dbReference>